<dbReference type="PANTHER" id="PTHR33164:SF99">
    <property type="entry name" value="MARR FAMILY REGULATORY PROTEIN"/>
    <property type="match status" value="1"/>
</dbReference>
<dbReference type="InterPro" id="IPR000835">
    <property type="entry name" value="HTH_MarR-typ"/>
</dbReference>
<dbReference type="InterPro" id="IPR036390">
    <property type="entry name" value="WH_DNA-bd_sf"/>
</dbReference>
<dbReference type="InterPro" id="IPR039422">
    <property type="entry name" value="MarR/SlyA-like"/>
</dbReference>
<evidence type="ECO:0000313" key="3">
    <source>
        <dbReference type="Proteomes" id="UP000028939"/>
    </source>
</evidence>
<organism evidence="2 3">
    <name type="scientific">Corynebacterium ureicelerivorans</name>
    <dbReference type="NCBI Taxonomy" id="401472"/>
    <lineage>
        <taxon>Bacteria</taxon>
        <taxon>Bacillati</taxon>
        <taxon>Actinomycetota</taxon>
        <taxon>Actinomycetes</taxon>
        <taxon>Mycobacteriales</taxon>
        <taxon>Corynebacteriaceae</taxon>
        <taxon>Corynebacterium</taxon>
    </lineage>
</organism>
<dbReference type="Pfam" id="PF12802">
    <property type="entry name" value="MarR_2"/>
    <property type="match status" value="1"/>
</dbReference>
<dbReference type="STRING" id="401472.CUREI_04925"/>
<dbReference type="HOGENOM" id="CLU_083287_2_2_11"/>
<dbReference type="GO" id="GO:0003700">
    <property type="term" value="F:DNA-binding transcription factor activity"/>
    <property type="evidence" value="ECO:0007669"/>
    <property type="project" value="InterPro"/>
</dbReference>
<dbReference type="GO" id="GO:0006950">
    <property type="term" value="P:response to stress"/>
    <property type="evidence" value="ECO:0007669"/>
    <property type="project" value="TreeGrafter"/>
</dbReference>
<dbReference type="AlphaFoldDB" id="A0A077HI17"/>
<sequence length="154" mass="17379">MSTQPHWLEEDEQDLWRLMIAGFTTVSRTIDERLQAGSEISSSEYAVLVVLSEADERTLRLRDLCAELGWDRSRASHQVTRMAKRGLVTKCKCPGDARGVLVTLTDEGLSRLRDAVPDHVETVRRLVFDHLDDDRAATLREFLTDVIAADDLPS</sequence>
<keyword evidence="3" id="KW-1185">Reference proteome</keyword>
<reference evidence="2 3" key="1">
    <citation type="submission" date="2014-08" db="EMBL/GenBank/DDBJ databases">
        <title>Complete genome sequence of Corynebacterium ureicelerivorans DSM 45051, a lipophilic and urea-splitting isolate from a blood culture of a septicaemia patient.</title>
        <authorList>
            <person name="Tippelt A."/>
            <person name="Albersmeier A."/>
            <person name="Brinkrolf K."/>
            <person name="Ruckert C."/>
            <person name="Tauch A."/>
        </authorList>
    </citation>
    <scope>NUCLEOTIDE SEQUENCE [LARGE SCALE GENOMIC DNA]</scope>
    <source>
        <strain evidence="2 3">IMMIB RIV-2301</strain>
    </source>
</reference>
<protein>
    <submittedName>
        <fullName evidence="2">MarR family transcriptional regulator</fullName>
    </submittedName>
</protein>
<name>A0A077HI17_9CORY</name>
<evidence type="ECO:0000259" key="1">
    <source>
        <dbReference type="PROSITE" id="PS50995"/>
    </source>
</evidence>
<dbReference type="PROSITE" id="PS50995">
    <property type="entry name" value="HTH_MARR_2"/>
    <property type="match status" value="1"/>
</dbReference>
<evidence type="ECO:0000313" key="2">
    <source>
        <dbReference type="EMBL" id="AIL96718.1"/>
    </source>
</evidence>
<gene>
    <name evidence="2" type="ORF">CUREI_04925</name>
</gene>
<dbReference type="RefSeq" id="WP_038611038.1">
    <property type="nucleotide sequence ID" value="NZ_CP009215.1"/>
</dbReference>
<dbReference type="Proteomes" id="UP000028939">
    <property type="component" value="Chromosome"/>
</dbReference>
<dbReference type="SMART" id="SM00347">
    <property type="entry name" value="HTH_MARR"/>
    <property type="match status" value="1"/>
</dbReference>
<feature type="domain" description="HTH marR-type" evidence="1">
    <location>
        <begin position="12"/>
        <end position="148"/>
    </location>
</feature>
<dbReference type="InterPro" id="IPR036388">
    <property type="entry name" value="WH-like_DNA-bd_sf"/>
</dbReference>
<dbReference type="Gene3D" id="1.10.10.10">
    <property type="entry name" value="Winged helix-like DNA-binding domain superfamily/Winged helix DNA-binding domain"/>
    <property type="match status" value="1"/>
</dbReference>
<dbReference type="EMBL" id="CP009215">
    <property type="protein sequence ID" value="AIL96718.1"/>
    <property type="molecule type" value="Genomic_DNA"/>
</dbReference>
<dbReference type="KEGG" id="cuv:CUREI_04925"/>
<dbReference type="OrthoDB" id="8635520at2"/>
<accession>A0A077HI17</accession>
<proteinExistence type="predicted"/>
<dbReference type="SUPFAM" id="SSF46785">
    <property type="entry name" value="Winged helix' DNA-binding domain"/>
    <property type="match status" value="1"/>
</dbReference>
<dbReference type="PANTHER" id="PTHR33164">
    <property type="entry name" value="TRANSCRIPTIONAL REGULATOR, MARR FAMILY"/>
    <property type="match status" value="1"/>
</dbReference>